<evidence type="ECO:0000313" key="3">
    <source>
        <dbReference type="Proteomes" id="UP001202887"/>
    </source>
</evidence>
<organism evidence="2 3">
    <name type="scientific">Novacetimonas hansenii</name>
    <name type="common">Komagataeibacter hansenii</name>
    <dbReference type="NCBI Taxonomy" id="436"/>
    <lineage>
        <taxon>Bacteria</taxon>
        <taxon>Pseudomonadati</taxon>
        <taxon>Pseudomonadota</taxon>
        <taxon>Alphaproteobacteria</taxon>
        <taxon>Acetobacterales</taxon>
        <taxon>Acetobacteraceae</taxon>
        <taxon>Novacetimonas</taxon>
    </lineage>
</organism>
<keyword evidence="1" id="KW-1133">Transmembrane helix</keyword>
<evidence type="ECO:0000313" key="2">
    <source>
        <dbReference type="EMBL" id="MCJ8355226.1"/>
    </source>
</evidence>
<gene>
    <name evidence="2" type="ORF">K1W68_14705</name>
</gene>
<feature type="transmembrane region" description="Helical" evidence="1">
    <location>
        <begin position="41"/>
        <end position="60"/>
    </location>
</feature>
<dbReference type="RefSeq" id="WP_247067778.1">
    <property type="nucleotide sequence ID" value="NZ_CP094848.1"/>
</dbReference>
<dbReference type="Proteomes" id="UP001202887">
    <property type="component" value="Unassembled WGS sequence"/>
</dbReference>
<evidence type="ECO:0008006" key="4">
    <source>
        <dbReference type="Google" id="ProtNLM"/>
    </source>
</evidence>
<sequence length="128" mass="13486">MTFYATWAPPERPDAMAATLVPQRMSWLVLVLGWPGLLARGAFVSGLMAGGLTLMAWAIVPHGVPLFVLLAAMHVLAGICAADILAWELRLRGLVPGPVIMATNAGDARLRLVQATVQATAPFTTPSA</sequence>
<dbReference type="EMBL" id="JAIBCX010000063">
    <property type="protein sequence ID" value="MCJ8355226.1"/>
    <property type="molecule type" value="Genomic_DNA"/>
</dbReference>
<feature type="transmembrane region" description="Helical" evidence="1">
    <location>
        <begin position="66"/>
        <end position="87"/>
    </location>
</feature>
<keyword evidence="1" id="KW-0472">Membrane</keyword>
<keyword evidence="1" id="KW-0812">Transmembrane</keyword>
<comment type="caution">
    <text evidence="2">The sequence shown here is derived from an EMBL/GenBank/DDBJ whole genome shotgun (WGS) entry which is preliminary data.</text>
</comment>
<dbReference type="AlphaFoldDB" id="A0AAW5EWR3"/>
<proteinExistence type="predicted"/>
<reference evidence="2" key="2">
    <citation type="submission" date="2022-03" db="EMBL/GenBank/DDBJ databases">
        <authorList>
            <person name="Ryngajllo M."/>
            <person name="Jacek P."/>
            <person name="Kubiak K."/>
        </authorList>
    </citation>
    <scope>NUCLEOTIDE SEQUENCE</scope>
    <source>
        <strain evidence="2">SI1</strain>
    </source>
</reference>
<evidence type="ECO:0000256" key="1">
    <source>
        <dbReference type="SAM" id="Phobius"/>
    </source>
</evidence>
<accession>A0AAW5EWR3</accession>
<protein>
    <recommendedName>
        <fullName evidence="4">DUF2628 domain-containing protein</fullName>
    </recommendedName>
</protein>
<name>A0AAW5EWR3_NOVHA</name>
<reference evidence="2" key="1">
    <citation type="journal article" date="2021" name="Polymers (Basel)">
        <title>Highly Stretchable Bacterial Cellulose Produced by Komagataeibacter hansenii SI1.</title>
        <authorList>
            <person name="Cielecka I."/>
            <person name="Ryngajllo M."/>
            <person name="Maniukiewicz W."/>
            <person name="Bielecki S."/>
        </authorList>
    </citation>
    <scope>NUCLEOTIDE SEQUENCE</scope>
    <source>
        <strain evidence="2">SI1</strain>
    </source>
</reference>